<sequence length="75" mass="8287">MVFATALEKIPPVGFNTSPSLEFLHDPEIDERVRSPFPKANTCACILKLPIHTSYESFKEKMEFGILSAAGFGRG</sequence>
<feature type="active site" description="Glycyl thioester intermediate" evidence="2">
    <location>
        <position position="43"/>
    </location>
</feature>
<dbReference type="AlphaFoldDB" id="A0A9Q1CNX2"/>
<organism evidence="4 5">
    <name type="scientific">Holothuria leucospilota</name>
    <name type="common">Black long sea cucumber</name>
    <name type="synonym">Mertensiothuria leucospilota</name>
    <dbReference type="NCBI Taxonomy" id="206669"/>
    <lineage>
        <taxon>Eukaryota</taxon>
        <taxon>Metazoa</taxon>
        <taxon>Echinodermata</taxon>
        <taxon>Eleutherozoa</taxon>
        <taxon>Echinozoa</taxon>
        <taxon>Holothuroidea</taxon>
        <taxon>Aspidochirotacea</taxon>
        <taxon>Aspidochirotida</taxon>
        <taxon>Holothuriidae</taxon>
        <taxon>Holothuria</taxon>
    </lineage>
</organism>
<evidence type="ECO:0000313" key="4">
    <source>
        <dbReference type="EMBL" id="KAJ8049217.1"/>
    </source>
</evidence>
<dbReference type="Gene3D" id="3.30.2410.10">
    <property type="entry name" value="Hect, E3 ligase catalytic domain"/>
    <property type="match status" value="1"/>
</dbReference>
<dbReference type="SUPFAM" id="SSF56204">
    <property type="entry name" value="Hect, E3 ligase catalytic domain"/>
    <property type="match status" value="1"/>
</dbReference>
<dbReference type="EMBL" id="JAIZAY010000001">
    <property type="protein sequence ID" value="KAJ8049217.1"/>
    <property type="molecule type" value="Genomic_DNA"/>
</dbReference>
<evidence type="ECO:0000256" key="2">
    <source>
        <dbReference type="PROSITE-ProRule" id="PRU00104"/>
    </source>
</evidence>
<reference evidence="4" key="1">
    <citation type="submission" date="2021-10" db="EMBL/GenBank/DDBJ databases">
        <title>Tropical sea cucumber genome reveals ecological adaptation and Cuvierian tubules defense mechanism.</title>
        <authorList>
            <person name="Chen T."/>
        </authorList>
    </citation>
    <scope>NUCLEOTIDE SEQUENCE</scope>
    <source>
        <strain evidence="4">Nanhai2018</strain>
        <tissue evidence="4">Muscle</tissue>
    </source>
</reference>
<dbReference type="OrthoDB" id="2384350at2759"/>
<evidence type="ECO:0000256" key="1">
    <source>
        <dbReference type="ARBA" id="ARBA00022786"/>
    </source>
</evidence>
<dbReference type="InterPro" id="IPR000569">
    <property type="entry name" value="HECT_dom"/>
</dbReference>
<accession>A0A9Q1CNX2</accession>
<protein>
    <submittedName>
        <fullName evidence="4">G2/M phase-specific E3 ubiquitin-protein ligase</fullName>
    </submittedName>
</protein>
<dbReference type="InterPro" id="IPR035983">
    <property type="entry name" value="Hect_E3_ubiquitin_ligase"/>
</dbReference>
<keyword evidence="5" id="KW-1185">Reference proteome</keyword>
<keyword evidence="1 2" id="KW-0833">Ubl conjugation pathway</keyword>
<evidence type="ECO:0000259" key="3">
    <source>
        <dbReference type="PROSITE" id="PS50237"/>
    </source>
</evidence>
<dbReference type="Pfam" id="PF00632">
    <property type="entry name" value="HECT"/>
    <property type="match status" value="1"/>
</dbReference>
<proteinExistence type="predicted"/>
<name>A0A9Q1CNX2_HOLLE</name>
<gene>
    <name evidence="4" type="ORF">HOLleu_01853</name>
</gene>
<comment type="caution">
    <text evidence="4">The sequence shown here is derived from an EMBL/GenBank/DDBJ whole genome shotgun (WGS) entry which is preliminary data.</text>
</comment>
<dbReference type="GO" id="GO:0004842">
    <property type="term" value="F:ubiquitin-protein transferase activity"/>
    <property type="evidence" value="ECO:0007669"/>
    <property type="project" value="InterPro"/>
</dbReference>
<dbReference type="Proteomes" id="UP001152320">
    <property type="component" value="Chromosome 1"/>
</dbReference>
<evidence type="ECO:0000313" key="5">
    <source>
        <dbReference type="Proteomes" id="UP001152320"/>
    </source>
</evidence>
<dbReference type="PROSITE" id="PS50237">
    <property type="entry name" value="HECT"/>
    <property type="match status" value="1"/>
</dbReference>
<feature type="domain" description="HECT" evidence="3">
    <location>
        <begin position="1"/>
        <end position="75"/>
    </location>
</feature>